<proteinExistence type="predicted"/>
<name>A0A1F4Z927_9BACT</name>
<evidence type="ECO:0000313" key="2">
    <source>
        <dbReference type="Proteomes" id="UP000178993"/>
    </source>
</evidence>
<organism evidence="1 2">
    <name type="scientific">Candidatus Amesbacteria bacterium RIFCSPHIGHO2_12_FULL_48_14</name>
    <dbReference type="NCBI Taxonomy" id="1797257"/>
    <lineage>
        <taxon>Bacteria</taxon>
        <taxon>Candidatus Amesiibacteriota</taxon>
    </lineage>
</organism>
<protein>
    <submittedName>
        <fullName evidence="1">Uncharacterized protein</fullName>
    </submittedName>
</protein>
<dbReference type="EMBL" id="MEXL01000028">
    <property type="protein sequence ID" value="OGD02406.1"/>
    <property type="molecule type" value="Genomic_DNA"/>
</dbReference>
<gene>
    <name evidence="1" type="ORF">A3E17_04930</name>
</gene>
<sequence>MQMTSVSGGREICEAYWLQTIKGAARLEQVVVNGRVYDSQDLEGDKEAEIPGTRTRVKRILPLK</sequence>
<accession>A0A1F4Z927</accession>
<reference evidence="1 2" key="1">
    <citation type="journal article" date="2016" name="Nat. Commun.">
        <title>Thousands of microbial genomes shed light on interconnected biogeochemical processes in an aquifer system.</title>
        <authorList>
            <person name="Anantharaman K."/>
            <person name="Brown C.T."/>
            <person name="Hug L.A."/>
            <person name="Sharon I."/>
            <person name="Castelle C.J."/>
            <person name="Probst A.J."/>
            <person name="Thomas B.C."/>
            <person name="Singh A."/>
            <person name="Wilkins M.J."/>
            <person name="Karaoz U."/>
            <person name="Brodie E.L."/>
            <person name="Williams K.H."/>
            <person name="Hubbard S.S."/>
            <person name="Banfield J.F."/>
        </authorList>
    </citation>
    <scope>NUCLEOTIDE SEQUENCE [LARGE SCALE GENOMIC DNA]</scope>
</reference>
<dbReference type="Proteomes" id="UP000178993">
    <property type="component" value="Unassembled WGS sequence"/>
</dbReference>
<dbReference type="AlphaFoldDB" id="A0A1F4Z927"/>
<evidence type="ECO:0000313" key="1">
    <source>
        <dbReference type="EMBL" id="OGD02406.1"/>
    </source>
</evidence>
<comment type="caution">
    <text evidence="1">The sequence shown here is derived from an EMBL/GenBank/DDBJ whole genome shotgun (WGS) entry which is preliminary data.</text>
</comment>